<dbReference type="SUPFAM" id="SSF52151">
    <property type="entry name" value="FabD/lysophospholipase-like"/>
    <property type="match status" value="1"/>
</dbReference>
<dbReference type="GO" id="GO:0004314">
    <property type="term" value="F:[acyl-carrier-protein] S-malonyltransferase activity"/>
    <property type="evidence" value="ECO:0007669"/>
    <property type="project" value="UniProtKB-EC"/>
</dbReference>
<evidence type="ECO:0000259" key="5">
    <source>
        <dbReference type="SMART" id="SM00827"/>
    </source>
</evidence>
<dbReference type="InterPro" id="IPR016035">
    <property type="entry name" value="Acyl_Trfase/lysoPLipase"/>
</dbReference>
<dbReference type="Gene3D" id="3.30.70.250">
    <property type="entry name" value="Malonyl-CoA ACP transacylase, ACP-binding"/>
    <property type="match status" value="1"/>
</dbReference>
<dbReference type="PANTHER" id="PTHR42681">
    <property type="entry name" value="MALONYL-COA-ACYL CARRIER PROTEIN TRANSACYLASE, MITOCHONDRIAL"/>
    <property type="match status" value="1"/>
</dbReference>
<dbReference type="InterPro" id="IPR050858">
    <property type="entry name" value="Mal-CoA-ACP_Trans/PKS_FabD"/>
</dbReference>
<comment type="caution">
    <text evidence="6">The sequence shown here is derived from an EMBL/GenBank/DDBJ whole genome shotgun (WGS) entry which is preliminary data.</text>
</comment>
<evidence type="ECO:0000256" key="3">
    <source>
        <dbReference type="ARBA" id="ARBA00023315"/>
    </source>
</evidence>
<proteinExistence type="predicted"/>
<protein>
    <recommendedName>
        <fullName evidence="1">[acyl-carrier-protein] S-malonyltransferase</fullName>
        <ecNumber evidence="1">2.3.1.39</ecNumber>
    </recommendedName>
</protein>
<feature type="domain" description="Malonyl-CoA:ACP transacylase (MAT)" evidence="5">
    <location>
        <begin position="9"/>
        <end position="299"/>
    </location>
</feature>
<keyword evidence="7" id="KW-1185">Reference proteome</keyword>
<dbReference type="GO" id="GO:0006633">
    <property type="term" value="P:fatty acid biosynthetic process"/>
    <property type="evidence" value="ECO:0007669"/>
    <property type="project" value="TreeGrafter"/>
</dbReference>
<dbReference type="EMBL" id="QKMR01000008">
    <property type="protein sequence ID" value="PYG88036.1"/>
    <property type="molecule type" value="Genomic_DNA"/>
</dbReference>
<dbReference type="GO" id="GO:0005829">
    <property type="term" value="C:cytosol"/>
    <property type="evidence" value="ECO:0007669"/>
    <property type="project" value="TreeGrafter"/>
</dbReference>
<dbReference type="Proteomes" id="UP000248132">
    <property type="component" value="Unassembled WGS sequence"/>
</dbReference>
<evidence type="ECO:0000313" key="6">
    <source>
        <dbReference type="EMBL" id="PYG88036.1"/>
    </source>
</evidence>
<evidence type="ECO:0000313" key="7">
    <source>
        <dbReference type="Proteomes" id="UP000248132"/>
    </source>
</evidence>
<name>A0A318XMR0_9FIRM</name>
<dbReference type="Pfam" id="PF00698">
    <property type="entry name" value="Acyl_transf_1"/>
    <property type="match status" value="1"/>
</dbReference>
<gene>
    <name evidence="6" type="ORF">LY28_01746</name>
</gene>
<dbReference type="Gene3D" id="3.40.366.10">
    <property type="entry name" value="Malonyl-Coenzyme A Acyl Carrier Protein, domain 2"/>
    <property type="match status" value="1"/>
</dbReference>
<evidence type="ECO:0000256" key="4">
    <source>
        <dbReference type="ARBA" id="ARBA00048462"/>
    </source>
</evidence>
<dbReference type="InterPro" id="IPR014043">
    <property type="entry name" value="Acyl_transferase_dom"/>
</dbReference>
<organism evidence="6 7">
    <name type="scientific">Ruminiclostridium sufflavum DSM 19573</name>
    <dbReference type="NCBI Taxonomy" id="1121337"/>
    <lineage>
        <taxon>Bacteria</taxon>
        <taxon>Bacillati</taxon>
        <taxon>Bacillota</taxon>
        <taxon>Clostridia</taxon>
        <taxon>Eubacteriales</taxon>
        <taxon>Oscillospiraceae</taxon>
        <taxon>Ruminiclostridium</taxon>
    </lineage>
</organism>
<dbReference type="PANTHER" id="PTHR42681:SF1">
    <property type="entry name" value="MALONYL-COA-ACYL CARRIER PROTEIN TRANSACYLASE, MITOCHONDRIAL"/>
    <property type="match status" value="1"/>
</dbReference>
<keyword evidence="3" id="KW-0012">Acyltransferase</keyword>
<evidence type="ECO:0000256" key="1">
    <source>
        <dbReference type="ARBA" id="ARBA00013258"/>
    </source>
</evidence>
<dbReference type="AlphaFoldDB" id="A0A318XMR0"/>
<dbReference type="SMART" id="SM00827">
    <property type="entry name" value="PKS_AT"/>
    <property type="match status" value="1"/>
</dbReference>
<sequence>MENNLYNALFTGQGSQFADMFDPFIDMGQSREILERASEVLGYDILKVSHDEEKIFKTHYSQPLNYVYEYMLFQMLKEETSYKPNVVVGHSMGEFAALACMGAVDFDTGLNLIKLRGELMTHVNAEFLMVSVIGISSVEVEMLVESYNAAKERDVNISNYNGSSQTIVTIQKDDFENFENYVTMLYDNAIVKKLKLPYPFHTKHMKKYSVKLAEYMDKLVLHKMVVPMISNVTGRPCKDIYLKKYLVEQMYMPIHFSDCMNYAYLTGVNNWVEFGPGSVLGKIVKREYPDAQVFSANKEVGRADSDFKNKKVEKETDSLKKQIEHYLYYITTYADKEGCTEYQDITKNYNLLRKLYLSQDIASAGKKDAKQEEYVRRLFMDTMKLKGYKVQTLDSMDYLNIKFG</sequence>
<comment type="catalytic activity">
    <reaction evidence="4">
        <text>holo-[ACP] + malonyl-CoA = malonyl-[ACP] + CoA</text>
        <dbReference type="Rhea" id="RHEA:41792"/>
        <dbReference type="Rhea" id="RHEA-COMP:9623"/>
        <dbReference type="Rhea" id="RHEA-COMP:9685"/>
        <dbReference type="ChEBI" id="CHEBI:57287"/>
        <dbReference type="ChEBI" id="CHEBI:57384"/>
        <dbReference type="ChEBI" id="CHEBI:64479"/>
        <dbReference type="ChEBI" id="CHEBI:78449"/>
        <dbReference type="EC" id="2.3.1.39"/>
    </reaction>
</comment>
<keyword evidence="2" id="KW-0808">Transferase</keyword>
<dbReference type="RefSeq" id="WP_165835532.1">
    <property type="nucleotide sequence ID" value="NZ_QKMR01000008.1"/>
</dbReference>
<reference evidence="6 7" key="1">
    <citation type="submission" date="2018-06" db="EMBL/GenBank/DDBJ databases">
        <title>Genomic Encyclopedia of Type Strains, Phase I: the one thousand microbial genomes (KMG-I) project.</title>
        <authorList>
            <person name="Kyrpides N."/>
        </authorList>
    </citation>
    <scope>NUCLEOTIDE SEQUENCE [LARGE SCALE GENOMIC DNA]</scope>
    <source>
        <strain evidence="6 7">DSM 19573</strain>
    </source>
</reference>
<dbReference type="EC" id="2.3.1.39" evidence="1"/>
<dbReference type="InterPro" id="IPR001227">
    <property type="entry name" value="Ac_transferase_dom_sf"/>
</dbReference>
<accession>A0A318XMR0</accession>
<evidence type="ECO:0000256" key="2">
    <source>
        <dbReference type="ARBA" id="ARBA00022679"/>
    </source>
</evidence>